<dbReference type="EMBL" id="BATL01000024">
    <property type="protein sequence ID" value="GAD75332.1"/>
    <property type="molecule type" value="Genomic_DNA"/>
</dbReference>
<feature type="transmembrane region" description="Helical" evidence="1">
    <location>
        <begin position="82"/>
        <end position="103"/>
    </location>
</feature>
<comment type="caution">
    <text evidence="2">The sequence shown here is derived from an EMBL/GenBank/DDBJ whole genome shotgun (WGS) entry which is preliminary data.</text>
</comment>
<dbReference type="PANTHER" id="PTHR34980:SF3">
    <property type="entry name" value="BLR8105 PROTEIN"/>
    <property type="match status" value="1"/>
</dbReference>
<keyword evidence="3" id="KW-1185">Reference proteome</keyword>
<feature type="transmembrane region" description="Helical" evidence="1">
    <location>
        <begin position="51"/>
        <end position="70"/>
    </location>
</feature>
<evidence type="ECO:0008006" key="4">
    <source>
        <dbReference type="Google" id="ProtNLM"/>
    </source>
</evidence>
<feature type="transmembrane region" description="Helical" evidence="1">
    <location>
        <begin position="21"/>
        <end position="39"/>
    </location>
</feature>
<name>U3APX7_9VIBR</name>
<dbReference type="OrthoDB" id="9812349at2"/>
<evidence type="ECO:0000313" key="2">
    <source>
        <dbReference type="EMBL" id="GAD75332.1"/>
    </source>
</evidence>
<dbReference type="AlphaFoldDB" id="U3APX7"/>
<organism evidence="2 3">
    <name type="scientific">Vibrio azureus NBRC 104587</name>
    <dbReference type="NCBI Taxonomy" id="1219077"/>
    <lineage>
        <taxon>Bacteria</taxon>
        <taxon>Pseudomonadati</taxon>
        <taxon>Pseudomonadota</taxon>
        <taxon>Gammaproteobacteria</taxon>
        <taxon>Vibrionales</taxon>
        <taxon>Vibrionaceae</taxon>
        <taxon>Vibrio</taxon>
    </lineage>
</organism>
<gene>
    <name evidence="2" type="ORF">VAZ01S_024_00140</name>
</gene>
<dbReference type="Proteomes" id="UP000016567">
    <property type="component" value="Unassembled WGS sequence"/>
</dbReference>
<reference evidence="2 3" key="1">
    <citation type="submission" date="2013-09" db="EMBL/GenBank/DDBJ databases">
        <title>Whole genome shotgun sequence of Vibrio azureus NBRC 104587.</title>
        <authorList>
            <person name="Isaki S."/>
            <person name="Hosoyama A."/>
            <person name="Numata M."/>
            <person name="Hashimoto M."/>
            <person name="Hosoyama Y."/>
            <person name="Tsuchikane K."/>
            <person name="Noguchi M."/>
            <person name="Hirakata S."/>
            <person name="Ichikawa N."/>
            <person name="Ohji S."/>
            <person name="Yamazoe A."/>
            <person name="Fujita N."/>
        </authorList>
    </citation>
    <scope>NUCLEOTIDE SEQUENCE [LARGE SCALE GENOMIC DNA]</scope>
    <source>
        <strain evidence="2 3">NBRC 104587</strain>
    </source>
</reference>
<keyword evidence="1" id="KW-0472">Membrane</keyword>
<proteinExistence type="predicted"/>
<keyword evidence="1" id="KW-0812">Transmembrane</keyword>
<dbReference type="RefSeq" id="WP_021709091.1">
    <property type="nucleotide sequence ID" value="NZ_BAOB01000423.1"/>
</dbReference>
<dbReference type="STRING" id="1219077.VAZ01S_024_00140"/>
<dbReference type="GO" id="GO:0005886">
    <property type="term" value="C:plasma membrane"/>
    <property type="evidence" value="ECO:0007669"/>
    <property type="project" value="TreeGrafter"/>
</dbReference>
<sequence>MIHTLFSFTGRINRTQYWIGQFYLLAQAILCFALLTKHFDTDNNTLNSTGLMIFFTFIVVCSCQSLAMSIKRYHDCNVSGRRALIALVPIIGILCVFIENGFLPGTKGDNQFGRMPK</sequence>
<protein>
    <recommendedName>
        <fullName evidence="4">DUF805 domain-containing protein</fullName>
    </recommendedName>
</protein>
<evidence type="ECO:0000313" key="3">
    <source>
        <dbReference type="Proteomes" id="UP000016567"/>
    </source>
</evidence>
<dbReference type="eggNOG" id="COG3152">
    <property type="taxonomic scope" value="Bacteria"/>
</dbReference>
<evidence type="ECO:0000256" key="1">
    <source>
        <dbReference type="SAM" id="Phobius"/>
    </source>
</evidence>
<dbReference type="PANTHER" id="PTHR34980">
    <property type="entry name" value="INNER MEMBRANE PROTEIN-RELATED-RELATED"/>
    <property type="match status" value="1"/>
</dbReference>
<accession>U3APX7</accession>
<keyword evidence="1" id="KW-1133">Transmembrane helix</keyword>
<dbReference type="Pfam" id="PF05656">
    <property type="entry name" value="DUF805"/>
    <property type="match status" value="1"/>
</dbReference>
<dbReference type="InterPro" id="IPR008523">
    <property type="entry name" value="DUF805"/>
</dbReference>